<keyword evidence="3" id="KW-0808">Transferase</keyword>
<evidence type="ECO:0000256" key="3">
    <source>
        <dbReference type="ARBA" id="ARBA00022679"/>
    </source>
</evidence>
<evidence type="ECO:0000259" key="4">
    <source>
        <dbReference type="Pfam" id="PF00852"/>
    </source>
</evidence>
<proteinExistence type="inferred from homology"/>
<evidence type="ECO:0000313" key="5">
    <source>
        <dbReference type="EMBL" id="OYQ44257.1"/>
    </source>
</evidence>
<evidence type="ECO:0000313" key="6">
    <source>
        <dbReference type="Proteomes" id="UP000216035"/>
    </source>
</evidence>
<dbReference type="Pfam" id="PF00852">
    <property type="entry name" value="Glyco_transf_10"/>
    <property type="match status" value="1"/>
</dbReference>
<comment type="caution">
    <text evidence="5">The sequence shown here is derived from an EMBL/GenBank/DDBJ whole genome shotgun (WGS) entry which is preliminary data.</text>
</comment>
<dbReference type="Gene3D" id="3.40.50.11660">
    <property type="entry name" value="Glycosyl transferase family 10, C-terminal domain"/>
    <property type="match status" value="1"/>
</dbReference>
<dbReference type="PANTHER" id="PTHR11929:SF194">
    <property type="entry name" value="ALPHA-(1,3)-FUCOSYLTRANSFERASE 10"/>
    <property type="match status" value="1"/>
</dbReference>
<dbReference type="PANTHER" id="PTHR11929">
    <property type="entry name" value="ALPHA- 1,3 -FUCOSYLTRANSFERASE"/>
    <property type="match status" value="1"/>
</dbReference>
<organism evidence="5 6">
    <name type="scientific">Flavobacterium aurantiibacter</name>
    <dbReference type="NCBI Taxonomy" id="2023067"/>
    <lineage>
        <taxon>Bacteria</taxon>
        <taxon>Pseudomonadati</taxon>
        <taxon>Bacteroidota</taxon>
        <taxon>Flavobacteriia</taxon>
        <taxon>Flavobacteriales</taxon>
        <taxon>Flavobacteriaceae</taxon>
        <taxon>Flavobacterium</taxon>
    </lineage>
</organism>
<dbReference type="Proteomes" id="UP000216035">
    <property type="component" value="Unassembled WGS sequence"/>
</dbReference>
<dbReference type="OrthoDB" id="9791032at2"/>
<dbReference type="InterPro" id="IPR038577">
    <property type="entry name" value="GT10-like_C_sf"/>
</dbReference>
<feature type="domain" description="Fucosyltransferase C-terminal" evidence="4">
    <location>
        <begin position="57"/>
        <end position="176"/>
    </location>
</feature>
<dbReference type="SUPFAM" id="SSF53756">
    <property type="entry name" value="UDP-Glycosyltransferase/glycogen phosphorylase"/>
    <property type="match status" value="1"/>
</dbReference>
<accession>A0A255ZRS1</accession>
<name>A0A255ZRS1_9FLAO</name>
<comment type="similarity">
    <text evidence="1">Belongs to the glycosyltransferase 10 family.</text>
</comment>
<dbReference type="InterPro" id="IPR001503">
    <property type="entry name" value="Glyco_trans_10"/>
</dbReference>
<keyword evidence="6" id="KW-1185">Reference proteome</keyword>
<dbReference type="GO" id="GO:0046920">
    <property type="term" value="F:alpha-(1-&gt;3)-fucosyltransferase activity"/>
    <property type="evidence" value="ECO:0007669"/>
    <property type="project" value="TreeGrafter"/>
</dbReference>
<reference evidence="5 6" key="1">
    <citation type="submission" date="2017-07" db="EMBL/GenBank/DDBJ databases">
        <title>Flavobacterium cyanobacteriorum sp. nov., isolated from cyanobacterial aggregates in a eutrophic lake.</title>
        <authorList>
            <person name="Cai H."/>
        </authorList>
    </citation>
    <scope>NUCLEOTIDE SEQUENCE [LARGE SCALE GENOMIC DNA]</scope>
    <source>
        <strain evidence="5 6">TH167</strain>
    </source>
</reference>
<dbReference type="RefSeq" id="WP_094486257.1">
    <property type="nucleotide sequence ID" value="NZ_NOXX01000194.1"/>
</dbReference>
<evidence type="ECO:0000256" key="2">
    <source>
        <dbReference type="ARBA" id="ARBA00022676"/>
    </source>
</evidence>
<dbReference type="InterPro" id="IPR055270">
    <property type="entry name" value="Glyco_tran_10_C"/>
</dbReference>
<evidence type="ECO:0000256" key="1">
    <source>
        <dbReference type="ARBA" id="ARBA00008919"/>
    </source>
</evidence>
<sequence>MEPPNEVASYRQFGNKKVAVRFGQIRNKQISFSHGALPWHINVNYDTLRSTSWEDLNKTDEMVWVTSNLHTSSGHYLRMKVVVQLQNSFVKIYGRGINPIDDKYTVFKSAKYVIAFENYAHSGYWTEKIADAFLSYCLPIYFGATDIDTYFHPLSYVRLDPRSKTLLSDLQSIVDDQTWEKRLPYIIEARTDVLNKHQLFPFLVDKMEAILASEKQPNVPQRVEIPGGSAYFDNIPLSIRLQKIWVRLQYKWYAITKSRKL</sequence>
<dbReference type="AlphaFoldDB" id="A0A255ZRS1"/>
<dbReference type="GO" id="GO:0016020">
    <property type="term" value="C:membrane"/>
    <property type="evidence" value="ECO:0007669"/>
    <property type="project" value="InterPro"/>
</dbReference>
<gene>
    <name evidence="5" type="ORF">CHX27_08090</name>
</gene>
<protein>
    <recommendedName>
        <fullName evidence="4">Fucosyltransferase C-terminal domain-containing protein</fullName>
    </recommendedName>
</protein>
<dbReference type="EMBL" id="NOXX01000194">
    <property type="protein sequence ID" value="OYQ44257.1"/>
    <property type="molecule type" value="Genomic_DNA"/>
</dbReference>
<keyword evidence="2" id="KW-0328">Glycosyltransferase</keyword>